<dbReference type="GeneID" id="94826207"/>
<sequence length="226" mass="25056">MERIKPFLEKVENWNDAIMNAYNSQTNLSANGYTKYDGVTFTWEKGYGRAYKYHAYGCSAAMVEVDLLTGDHQILKSEILLDVGKSLNEALDIGQIEGGFMQGIGWLTTEDVLRGDKESNKWIQPGYVRTNGPGFYKIPTAGDLPHSFGIEFLENGRNPGNIYSSKACSESPVCLATSVGMAIIDALRPSQNGNNELNNNNSNFESCMFKFPMSAPRIRDLANTKL</sequence>
<protein>
    <recommendedName>
        <fullName evidence="2">Aldehyde oxidase/xanthine dehydrogenase second molybdopterin binding domain-containing protein</fullName>
    </recommendedName>
</protein>
<dbReference type="InterPro" id="IPR016208">
    <property type="entry name" value="Ald_Oxase/xanthine_DH-like"/>
</dbReference>
<name>A0A1J4KQQ3_9EUKA</name>
<keyword evidence="4" id="KW-1185">Reference proteome</keyword>
<dbReference type="Proteomes" id="UP000179807">
    <property type="component" value="Unassembled WGS sequence"/>
</dbReference>
<gene>
    <name evidence="3" type="ORF">TRFO_03762</name>
</gene>
<dbReference type="GO" id="GO:0005506">
    <property type="term" value="F:iron ion binding"/>
    <property type="evidence" value="ECO:0007669"/>
    <property type="project" value="InterPro"/>
</dbReference>
<evidence type="ECO:0000256" key="1">
    <source>
        <dbReference type="ARBA" id="ARBA00022505"/>
    </source>
</evidence>
<keyword evidence="1" id="KW-0500">Molybdenum</keyword>
<evidence type="ECO:0000259" key="2">
    <source>
        <dbReference type="Pfam" id="PF20256"/>
    </source>
</evidence>
<proteinExistence type="predicted"/>
<evidence type="ECO:0000313" key="3">
    <source>
        <dbReference type="EMBL" id="OHT12124.1"/>
    </source>
</evidence>
<dbReference type="GO" id="GO:0016491">
    <property type="term" value="F:oxidoreductase activity"/>
    <property type="evidence" value="ECO:0007669"/>
    <property type="project" value="InterPro"/>
</dbReference>
<reference evidence="3" key="1">
    <citation type="submission" date="2016-10" db="EMBL/GenBank/DDBJ databases">
        <authorList>
            <person name="Benchimol M."/>
            <person name="Almeida L.G."/>
            <person name="Vasconcelos A.T."/>
            <person name="Perreira-Neves A."/>
            <person name="Rosa I.A."/>
            <person name="Tasca T."/>
            <person name="Bogo M.R."/>
            <person name="de Souza W."/>
        </authorList>
    </citation>
    <scope>NUCLEOTIDE SEQUENCE [LARGE SCALE GENOMIC DNA]</scope>
    <source>
        <strain evidence="3">K</strain>
    </source>
</reference>
<dbReference type="AlphaFoldDB" id="A0A1J4KQQ3"/>
<accession>A0A1J4KQQ3</accession>
<dbReference type="PANTHER" id="PTHR11908">
    <property type="entry name" value="XANTHINE DEHYDROGENASE"/>
    <property type="match status" value="1"/>
</dbReference>
<dbReference type="PANTHER" id="PTHR11908:SF132">
    <property type="entry name" value="ALDEHYDE OXIDASE 1-RELATED"/>
    <property type="match status" value="1"/>
</dbReference>
<feature type="domain" description="Aldehyde oxidase/xanthine dehydrogenase second molybdopterin binding" evidence="2">
    <location>
        <begin position="9"/>
        <end position="145"/>
    </location>
</feature>
<dbReference type="SUPFAM" id="SSF56003">
    <property type="entry name" value="Molybdenum cofactor-binding domain"/>
    <property type="match status" value="1"/>
</dbReference>
<evidence type="ECO:0000313" key="4">
    <source>
        <dbReference type="Proteomes" id="UP000179807"/>
    </source>
</evidence>
<organism evidence="3 4">
    <name type="scientific">Tritrichomonas foetus</name>
    <dbReference type="NCBI Taxonomy" id="1144522"/>
    <lineage>
        <taxon>Eukaryota</taxon>
        <taxon>Metamonada</taxon>
        <taxon>Parabasalia</taxon>
        <taxon>Tritrichomonadida</taxon>
        <taxon>Tritrichomonadidae</taxon>
        <taxon>Tritrichomonas</taxon>
    </lineage>
</organism>
<dbReference type="RefSeq" id="XP_068365260.1">
    <property type="nucleotide sequence ID" value="XM_068491503.1"/>
</dbReference>
<dbReference type="Gene3D" id="3.30.365.10">
    <property type="entry name" value="Aldehyde oxidase/xanthine dehydrogenase, molybdopterin binding domain"/>
    <property type="match status" value="2"/>
</dbReference>
<dbReference type="Pfam" id="PF20256">
    <property type="entry name" value="MoCoBD_2"/>
    <property type="match status" value="1"/>
</dbReference>
<dbReference type="InterPro" id="IPR046867">
    <property type="entry name" value="AldOxase/xan_DH_MoCoBD2"/>
</dbReference>
<dbReference type="OrthoDB" id="8300278at2759"/>
<dbReference type="EMBL" id="MLAK01000571">
    <property type="protein sequence ID" value="OHT12124.1"/>
    <property type="molecule type" value="Genomic_DNA"/>
</dbReference>
<dbReference type="VEuPathDB" id="TrichDB:TRFO_03762"/>
<dbReference type="InterPro" id="IPR037165">
    <property type="entry name" value="AldOxase/xan_DH_Mopterin-bd_sf"/>
</dbReference>
<comment type="caution">
    <text evidence="3">The sequence shown here is derived from an EMBL/GenBank/DDBJ whole genome shotgun (WGS) entry which is preliminary data.</text>
</comment>